<feature type="transmembrane region" description="Helical" evidence="10">
    <location>
        <begin position="348"/>
        <end position="370"/>
    </location>
</feature>
<dbReference type="PRINTS" id="PR00762">
    <property type="entry name" value="CLCHANNEL"/>
</dbReference>
<dbReference type="GO" id="GO:0005254">
    <property type="term" value="F:chloride channel activity"/>
    <property type="evidence" value="ECO:0007669"/>
    <property type="project" value="UniProtKB-KW"/>
</dbReference>
<dbReference type="AlphaFoldDB" id="A0A844G0K7"/>
<feature type="transmembrane region" description="Helical" evidence="10">
    <location>
        <begin position="68"/>
        <end position="91"/>
    </location>
</feature>
<feature type="transmembrane region" description="Helical" evidence="10">
    <location>
        <begin position="238"/>
        <end position="257"/>
    </location>
</feature>
<feature type="transmembrane region" description="Helical" evidence="10">
    <location>
        <begin position="277"/>
        <end position="302"/>
    </location>
</feature>
<evidence type="ECO:0000256" key="4">
    <source>
        <dbReference type="ARBA" id="ARBA00022989"/>
    </source>
</evidence>
<evidence type="ECO:0000256" key="6">
    <source>
        <dbReference type="ARBA" id="ARBA00023136"/>
    </source>
</evidence>
<dbReference type="Pfam" id="PF00654">
    <property type="entry name" value="Voltage_CLC"/>
    <property type="match status" value="1"/>
</dbReference>
<feature type="transmembrane region" description="Helical" evidence="10">
    <location>
        <begin position="21"/>
        <end position="48"/>
    </location>
</feature>
<protein>
    <submittedName>
        <fullName evidence="12">Chloride channel protein</fullName>
    </submittedName>
</protein>
<keyword evidence="13" id="KW-1185">Reference proteome</keyword>
<evidence type="ECO:0000256" key="1">
    <source>
        <dbReference type="ARBA" id="ARBA00004141"/>
    </source>
</evidence>
<dbReference type="RefSeq" id="WP_154417010.1">
    <property type="nucleotide sequence ID" value="NZ_CALXOB010000013.1"/>
</dbReference>
<keyword evidence="4 10" id="KW-1133">Transmembrane helix</keyword>
<feature type="transmembrane region" description="Helical" evidence="10">
    <location>
        <begin position="412"/>
        <end position="432"/>
    </location>
</feature>
<dbReference type="InterPro" id="IPR000644">
    <property type="entry name" value="CBS_dom"/>
</dbReference>
<keyword evidence="2" id="KW-0813">Transport</keyword>
<organism evidence="12 13">
    <name type="scientific">Victivallis lenta</name>
    <dbReference type="NCBI Taxonomy" id="2606640"/>
    <lineage>
        <taxon>Bacteria</taxon>
        <taxon>Pseudomonadati</taxon>
        <taxon>Lentisphaerota</taxon>
        <taxon>Lentisphaeria</taxon>
        <taxon>Victivallales</taxon>
        <taxon>Victivallaceae</taxon>
        <taxon>Victivallis</taxon>
    </lineage>
</organism>
<dbReference type="SUPFAM" id="SSF54631">
    <property type="entry name" value="CBS-domain pair"/>
    <property type="match status" value="1"/>
</dbReference>
<evidence type="ECO:0000256" key="8">
    <source>
        <dbReference type="ARBA" id="ARBA00023214"/>
    </source>
</evidence>
<keyword evidence="9" id="KW-0407">Ion channel</keyword>
<sequence length="582" mass="62613">MRKERIVFDYRHYFLRSVVFLYYHLGENGFLILLGVVTGLVTGVGAGAMKLGAARLSEFAPYLREHGWLLPALLLPAAGLAGAFLLGRLLLRRRPATSLSWVIYDLQEKQPEMSWLETFSHIFTSAVTVGLGGSAGLETPSVLTGAAIGSKTGWLCRLSVDKRGTLMVCGTAAGISAVFGSPIAGALFALEVVFPRQARRRLVPILLSSAGAAIIAELIFGSGSMFKVPSAPWPFHSLPYFILLGILCAFVGVYIIQLNYHFGNRLKKAFPNRWVRLGIGCAGLAGLLWLFPILAGDGYNFVQMLFSGADKNHLQSWNHGCNLLLLSLAAVLLKVVGTVFTLECGGDGGIFAPTMFTGAFTGFLLARLVNDFTGLELSEANFVAAGMCGVFTSSLRAPLTGIFLIVEVTGDFMLMIPLMIVSGLSYFTAKFFEPYSVYTKVLGEKHLIEAIPLQQINRHTPVGDAIETDFSAVGAQTPLAELRATGESAKITYLPVIDANRKLLGIVMPDRLAAATDPKLTAAALMMEPLLTLSPKDDANKAQISFEIYGLDYLPVIDGGKFIGFVPKTRFEPAPAAGEATA</sequence>
<evidence type="ECO:0000256" key="7">
    <source>
        <dbReference type="ARBA" id="ARBA00023173"/>
    </source>
</evidence>
<evidence type="ECO:0000256" key="10">
    <source>
        <dbReference type="SAM" id="Phobius"/>
    </source>
</evidence>
<feature type="transmembrane region" description="Helical" evidence="10">
    <location>
        <begin position="166"/>
        <end position="190"/>
    </location>
</feature>
<dbReference type="CDD" id="cd02205">
    <property type="entry name" value="CBS_pair_SF"/>
    <property type="match status" value="1"/>
</dbReference>
<evidence type="ECO:0000313" key="12">
    <source>
        <dbReference type="EMBL" id="MST96118.1"/>
    </source>
</evidence>
<feature type="transmembrane region" description="Helical" evidence="10">
    <location>
        <begin position="202"/>
        <end position="226"/>
    </location>
</feature>
<evidence type="ECO:0000256" key="2">
    <source>
        <dbReference type="ARBA" id="ARBA00022448"/>
    </source>
</evidence>
<dbReference type="CDD" id="cd00400">
    <property type="entry name" value="Voltage_gated_ClC"/>
    <property type="match status" value="1"/>
</dbReference>
<reference evidence="12 13" key="1">
    <citation type="submission" date="2019-08" db="EMBL/GenBank/DDBJ databases">
        <title>In-depth cultivation of the pig gut microbiome towards novel bacterial diversity and tailored functional studies.</title>
        <authorList>
            <person name="Wylensek D."/>
            <person name="Hitch T.C.A."/>
            <person name="Clavel T."/>
        </authorList>
    </citation>
    <scope>NUCLEOTIDE SEQUENCE [LARGE SCALE GENOMIC DNA]</scope>
    <source>
        <strain evidence="12 13">BBE-744-WT-12</strain>
    </source>
</reference>
<dbReference type="Pfam" id="PF00571">
    <property type="entry name" value="CBS"/>
    <property type="match status" value="1"/>
</dbReference>
<gene>
    <name evidence="12" type="ORF">FYJ85_03545</name>
</gene>
<evidence type="ECO:0000256" key="3">
    <source>
        <dbReference type="ARBA" id="ARBA00022692"/>
    </source>
</evidence>
<comment type="caution">
    <text evidence="12">The sequence shown here is derived from an EMBL/GenBank/DDBJ whole genome shotgun (WGS) entry which is preliminary data.</text>
</comment>
<proteinExistence type="predicted"/>
<keyword evidence="6 10" id="KW-0472">Membrane</keyword>
<feature type="transmembrane region" description="Helical" evidence="10">
    <location>
        <begin position="323"/>
        <end position="342"/>
    </location>
</feature>
<keyword evidence="5" id="KW-0406">Ion transport</keyword>
<name>A0A844G0K7_9BACT</name>
<keyword evidence="3 10" id="KW-0812">Transmembrane</keyword>
<evidence type="ECO:0000259" key="11">
    <source>
        <dbReference type="Pfam" id="PF00571"/>
    </source>
</evidence>
<evidence type="ECO:0000313" key="13">
    <source>
        <dbReference type="Proteomes" id="UP000435649"/>
    </source>
</evidence>
<dbReference type="InterPro" id="IPR001807">
    <property type="entry name" value="ClC"/>
</dbReference>
<feature type="domain" description="CBS" evidence="11">
    <location>
        <begin position="524"/>
        <end position="567"/>
    </location>
</feature>
<comment type="subcellular location">
    <subcellularLocation>
        <location evidence="1">Membrane</location>
        <topology evidence="1">Multi-pass membrane protein</topology>
    </subcellularLocation>
</comment>
<evidence type="ECO:0000256" key="9">
    <source>
        <dbReference type="ARBA" id="ARBA00023303"/>
    </source>
</evidence>
<keyword evidence="7" id="KW-0869">Chloride channel</keyword>
<dbReference type="InterPro" id="IPR046342">
    <property type="entry name" value="CBS_dom_sf"/>
</dbReference>
<dbReference type="Gene3D" id="1.10.3080.10">
    <property type="entry name" value="Clc chloride channel"/>
    <property type="match status" value="1"/>
</dbReference>
<accession>A0A844G0K7</accession>
<dbReference type="Gene3D" id="3.10.580.10">
    <property type="entry name" value="CBS-domain"/>
    <property type="match status" value="1"/>
</dbReference>
<dbReference type="EMBL" id="VUNS01000002">
    <property type="protein sequence ID" value="MST96118.1"/>
    <property type="molecule type" value="Genomic_DNA"/>
</dbReference>
<dbReference type="PANTHER" id="PTHR43427">
    <property type="entry name" value="CHLORIDE CHANNEL PROTEIN CLC-E"/>
    <property type="match status" value="1"/>
</dbReference>
<keyword evidence="8" id="KW-0868">Chloride</keyword>
<dbReference type="InterPro" id="IPR014743">
    <property type="entry name" value="Cl-channel_core"/>
</dbReference>
<dbReference type="Proteomes" id="UP000435649">
    <property type="component" value="Unassembled WGS sequence"/>
</dbReference>
<dbReference type="GO" id="GO:0034707">
    <property type="term" value="C:chloride channel complex"/>
    <property type="evidence" value="ECO:0007669"/>
    <property type="project" value="UniProtKB-KW"/>
</dbReference>
<dbReference type="PANTHER" id="PTHR43427:SF6">
    <property type="entry name" value="CHLORIDE CHANNEL PROTEIN CLC-E"/>
    <property type="match status" value="1"/>
</dbReference>
<feature type="transmembrane region" description="Helical" evidence="10">
    <location>
        <begin position="382"/>
        <end position="406"/>
    </location>
</feature>
<dbReference type="SUPFAM" id="SSF81340">
    <property type="entry name" value="Clc chloride channel"/>
    <property type="match status" value="1"/>
</dbReference>
<dbReference type="InterPro" id="IPR050368">
    <property type="entry name" value="ClC-type_chloride_channel"/>
</dbReference>
<evidence type="ECO:0000256" key="5">
    <source>
        <dbReference type="ARBA" id="ARBA00023065"/>
    </source>
</evidence>